<gene>
    <name evidence="3" type="ORF">Aud_009287</name>
    <name evidence="2" type="ORF">IFM46972_10945</name>
</gene>
<dbReference type="RefSeq" id="XP_043150080.1">
    <property type="nucleotide sequence ID" value="XM_043294145.1"/>
</dbReference>
<dbReference type="EMBL" id="BLKC01000162">
    <property type="protein sequence ID" value="GFF57922.1"/>
    <property type="molecule type" value="Genomic_DNA"/>
</dbReference>
<dbReference type="InterPro" id="IPR050300">
    <property type="entry name" value="GDXG_lipolytic_enzyme"/>
</dbReference>
<organism evidence="2 4">
    <name type="scientific">Aspergillus udagawae</name>
    <dbReference type="NCBI Taxonomy" id="91492"/>
    <lineage>
        <taxon>Eukaryota</taxon>
        <taxon>Fungi</taxon>
        <taxon>Dikarya</taxon>
        <taxon>Ascomycota</taxon>
        <taxon>Pezizomycotina</taxon>
        <taxon>Eurotiomycetes</taxon>
        <taxon>Eurotiomycetidae</taxon>
        <taxon>Eurotiales</taxon>
        <taxon>Aspergillaceae</taxon>
        <taxon>Aspergillus</taxon>
        <taxon>Aspergillus subgen. Fumigati</taxon>
    </lineage>
</organism>
<proteinExistence type="predicted"/>
<dbReference type="Gene3D" id="3.40.50.1820">
    <property type="entry name" value="alpha/beta hydrolase"/>
    <property type="match status" value="1"/>
</dbReference>
<dbReference type="Pfam" id="PF10340">
    <property type="entry name" value="Say1_Mug180"/>
    <property type="match status" value="1"/>
</dbReference>
<dbReference type="Proteomes" id="UP000036893">
    <property type="component" value="Unassembled WGS sequence"/>
</dbReference>
<dbReference type="PANTHER" id="PTHR48081:SF31">
    <property type="entry name" value="STERYL ACETYL HYDROLASE MUG81-RELATED"/>
    <property type="match status" value="1"/>
</dbReference>
<dbReference type="SUPFAM" id="SSF53474">
    <property type="entry name" value="alpha/beta-Hydrolases"/>
    <property type="match status" value="1"/>
</dbReference>
<evidence type="ECO:0000313" key="2">
    <source>
        <dbReference type="EMBL" id="GFF57922.1"/>
    </source>
</evidence>
<evidence type="ECO:0000256" key="1">
    <source>
        <dbReference type="ARBA" id="ARBA00022801"/>
    </source>
</evidence>
<reference evidence="2 4" key="2">
    <citation type="submission" date="2020-01" db="EMBL/GenBank/DDBJ databases">
        <title>Draft genome sequence of Aspergillus udagawae IFM 46972.</title>
        <authorList>
            <person name="Takahashi H."/>
            <person name="Yaguchi T."/>
        </authorList>
    </citation>
    <scope>NUCLEOTIDE SEQUENCE [LARGE SCALE GENOMIC DNA]</scope>
    <source>
        <strain evidence="2 4">IFM 46972</strain>
    </source>
</reference>
<name>A0A8H3XR82_9EURO</name>
<reference evidence="3" key="1">
    <citation type="journal article" date="2015" name="Genome Announc.">
        <title>Draft Genome Sequence of the Pathogenic Filamentous Fungus Aspergillus udagawae Strain IFM 46973T.</title>
        <authorList>
            <person name="Kusuya Y."/>
            <person name="Takahashi-Nakaguchi A."/>
            <person name="Takahashi H."/>
            <person name="Yaguchi T."/>
        </authorList>
    </citation>
    <scope>NUCLEOTIDE SEQUENCE</scope>
    <source>
        <strain evidence="3">IFM 46973</strain>
    </source>
</reference>
<dbReference type="Proteomes" id="UP000465221">
    <property type="component" value="Unassembled WGS sequence"/>
</dbReference>
<dbReference type="AlphaFoldDB" id="A0A8H3XR82"/>
<keyword evidence="1 2" id="KW-0378">Hydrolase</keyword>
<protein>
    <submittedName>
        <fullName evidence="2">Steryl acetyl hydrolase 1</fullName>
    </submittedName>
</protein>
<dbReference type="EMBL" id="BBXM02000007">
    <property type="protein sequence ID" value="GIC92814.1"/>
    <property type="molecule type" value="Genomic_DNA"/>
</dbReference>
<accession>A0A8H3XR82</accession>
<dbReference type="InterPro" id="IPR019436">
    <property type="entry name" value="Say1-like"/>
</dbReference>
<dbReference type="GeneID" id="66996764"/>
<comment type="caution">
    <text evidence="2">The sequence shown here is derived from an EMBL/GenBank/DDBJ whole genome shotgun (WGS) entry which is preliminary data.</text>
</comment>
<evidence type="ECO:0000313" key="4">
    <source>
        <dbReference type="Proteomes" id="UP000465221"/>
    </source>
</evidence>
<dbReference type="InterPro" id="IPR029058">
    <property type="entry name" value="AB_hydrolase_fold"/>
</dbReference>
<sequence length="362" mass="39911">MLSWEMALDNYPPKLNLLEKLDLIPAYLSLIAAAIYAATTGAFRGEWGAKSYSKHIKYAVIRQMFSRFSMRQSQSLNPPNSCTYEAFAKRNGFAPLTVKLAHGASGHWFGNENAENVLLYFHGGGFAMPANPAHLYFVTDIMDNLNDAGKDIAIFFLTYTFTPQAVYPTQLKQAVEGLRYLIQETGRSPSNVIIGGDSAGGNLTLAVLSHISHTHKAIEPLDISGPLAGVFLISPWVSFSQSFPSVMTNMYKDIITSASAVSCSRAYLADQGEDNYNQPHLAPAEWWNGIKASSVLILAGSDEILITCIDEFVEKFKMAVPNTSYFVGHDEPHTAPIVYRLLNDAQESRQGKELRSWLASLL</sequence>
<dbReference type="PANTHER" id="PTHR48081">
    <property type="entry name" value="AB HYDROLASE SUPERFAMILY PROTEIN C4A8.06C"/>
    <property type="match status" value="1"/>
</dbReference>
<dbReference type="GO" id="GO:0016787">
    <property type="term" value="F:hydrolase activity"/>
    <property type="evidence" value="ECO:0007669"/>
    <property type="project" value="UniProtKB-KW"/>
</dbReference>
<evidence type="ECO:0000313" key="3">
    <source>
        <dbReference type="EMBL" id="GIC92814.1"/>
    </source>
</evidence>
<reference evidence="3" key="3">
    <citation type="submission" date="2021-01" db="EMBL/GenBank/DDBJ databases">
        <title>Pan-genome distribution and transcriptional activeness of fungal secondary metabolism genes in Aspergillus section Fumigati.</title>
        <authorList>
            <person name="Takahashi H."/>
            <person name="Umemura M."/>
            <person name="Ninomiya A."/>
            <person name="Kusuya Y."/>
            <person name="Urayama S."/>
            <person name="Shimizu M."/>
            <person name="Watanabe A."/>
            <person name="Kamei K."/>
            <person name="Yaguchi T."/>
            <person name="Hagiwara D."/>
        </authorList>
    </citation>
    <scope>NUCLEOTIDE SEQUENCE</scope>
    <source>
        <strain evidence="3">IFM 46973</strain>
    </source>
</reference>